<evidence type="ECO:0000313" key="2">
    <source>
        <dbReference type="Proteomes" id="UP000470022"/>
    </source>
</evidence>
<evidence type="ECO:0000313" key="1">
    <source>
        <dbReference type="EMBL" id="XRI69722.1"/>
    </source>
</evidence>
<reference evidence="1" key="1">
    <citation type="submission" date="2023-06" db="EMBL/GenBank/DDBJ databases">
        <title>Complete and circular genome of Acidithiobacillus ferrianus DSM 107098.</title>
        <authorList>
            <person name="Norris P.R."/>
            <person name="Falagan C."/>
            <person name="Moya-Beltran A."/>
            <person name="Castro M."/>
            <person name="Quatrini R."/>
            <person name="Johnson D.B."/>
        </authorList>
    </citation>
    <scope>NUCLEOTIDE SEQUENCE</scope>
    <source>
        <strain evidence="1">MG</strain>
    </source>
</reference>
<proteinExistence type="predicted"/>
<gene>
    <name evidence="1" type="ORF">GL267_003275</name>
</gene>
<name>A0ACD5H9W9_9PROT</name>
<dbReference type="Proteomes" id="UP000470022">
    <property type="component" value="Chromosome"/>
</dbReference>
<keyword evidence="2" id="KW-1185">Reference proteome</keyword>
<organism evidence="1 2">
    <name type="scientific">Acidithiobacillus ferrianus</name>
    <dbReference type="NCBI Taxonomy" id="2678518"/>
    <lineage>
        <taxon>Bacteria</taxon>
        <taxon>Pseudomonadati</taxon>
        <taxon>Pseudomonadota</taxon>
        <taxon>Acidithiobacillia</taxon>
        <taxon>Acidithiobacillales</taxon>
        <taxon>Acidithiobacillaceae</taxon>
        <taxon>Acidithiobacillus</taxon>
    </lineage>
</organism>
<dbReference type="EMBL" id="CP127523">
    <property type="protein sequence ID" value="XRI69722.1"/>
    <property type="molecule type" value="Genomic_DNA"/>
</dbReference>
<protein>
    <submittedName>
        <fullName evidence="1">Uncharacterized protein</fullName>
    </submittedName>
</protein>
<accession>A0ACD5H9W9</accession>
<sequence length="213" mass="24408">MRSQSVTSSAHGGRRYSPYAFTERSVAMLSAVLRSETAVQISIHIINAFVAMRRFMAANGGLLQRMDSLEKRQIHHEINTDDRFNKVFDALESKSLNPTQGIFFDGQIFDAYVFVNDLLRQAKQSIVLIDNYIDDSVLMQLAKRRQGVSATILTKTISKQIAQDLKKHNAQYPPIQIHEFGDSHDRFLILVDCGRRRLEDEMLKNFRVLGYEL</sequence>